<dbReference type="PANTHER" id="PTHR43311">
    <property type="entry name" value="GLUTAMATE--TRNA LIGASE"/>
    <property type="match status" value="1"/>
</dbReference>
<reference evidence="7 8" key="1">
    <citation type="submission" date="2019-03" db="EMBL/GenBank/DDBJ databases">
        <authorList>
            <consortium name="Pathogen Informatics"/>
        </authorList>
    </citation>
    <scope>NUCLEOTIDE SEQUENCE [LARGE SCALE GENOMIC DNA]</scope>
    <source>
        <strain evidence="7 8">NCTC12998</strain>
    </source>
</reference>
<evidence type="ECO:0000313" key="8">
    <source>
        <dbReference type="Proteomes" id="UP000345637"/>
    </source>
</evidence>
<evidence type="ECO:0000259" key="6">
    <source>
        <dbReference type="Pfam" id="PF00749"/>
    </source>
</evidence>
<proteinExistence type="inferred from homology"/>
<evidence type="ECO:0000313" key="7">
    <source>
        <dbReference type="EMBL" id="VFS66978.1"/>
    </source>
</evidence>
<dbReference type="EMBL" id="CAADJE010000023">
    <property type="protein sequence ID" value="VFS66978.1"/>
    <property type="molecule type" value="Genomic_DNA"/>
</dbReference>
<keyword evidence="4 5" id="KW-0030">Aminoacyl-tRNA synthetase</keyword>
<evidence type="ECO:0000256" key="2">
    <source>
        <dbReference type="ARBA" id="ARBA00022741"/>
    </source>
</evidence>
<sequence>MLWQSQRHEAYRERLAWLHEQGLCYYCTCTRARIHAVGGVYDGHCRDLRLGANDAALRLRQTRPVLAFYDRLRGTLVADEALAREDFIIHRRDGLFAYNLAVVVDDHFQGVSEIVRGADLIEPTVRQISLYQHFGWQAPDYVHLPLAVNAQGNKLSKQNHAPALPEGDPRPEIMRALMFLNQDIEQEWRALSIEDLLKNAVANWDLQKIQHSQMTLAEL</sequence>
<comment type="similarity">
    <text evidence="5">Belongs to the class-I aminoacyl-tRNA synthetase family.</text>
</comment>
<keyword evidence="3 5" id="KW-0067">ATP-binding</keyword>
<dbReference type="InterPro" id="IPR049940">
    <property type="entry name" value="GluQ/Sye"/>
</dbReference>
<feature type="domain" description="Glutamyl/glutaminyl-tRNA synthetase class Ib catalytic" evidence="6">
    <location>
        <begin position="4"/>
        <end position="195"/>
    </location>
</feature>
<evidence type="ECO:0000256" key="3">
    <source>
        <dbReference type="ARBA" id="ARBA00022840"/>
    </source>
</evidence>
<name>A0A485B645_RAOPL</name>
<protein>
    <submittedName>
        <fullName evidence="7">Glutamyl-Q tRNA(Asp) synthetase</fullName>
        <ecNumber evidence="7">6.1.1.-</ecNumber>
    </submittedName>
</protein>
<organism evidence="7 8">
    <name type="scientific">Raoultella planticola</name>
    <name type="common">Klebsiella planticola</name>
    <dbReference type="NCBI Taxonomy" id="575"/>
    <lineage>
        <taxon>Bacteria</taxon>
        <taxon>Pseudomonadati</taxon>
        <taxon>Pseudomonadota</taxon>
        <taxon>Gammaproteobacteria</taxon>
        <taxon>Enterobacterales</taxon>
        <taxon>Enterobacteriaceae</taxon>
        <taxon>Klebsiella/Raoultella group</taxon>
        <taxon>Raoultella</taxon>
    </lineage>
</organism>
<dbReference type="GO" id="GO:0005829">
    <property type="term" value="C:cytosol"/>
    <property type="evidence" value="ECO:0007669"/>
    <property type="project" value="TreeGrafter"/>
</dbReference>
<dbReference type="GO" id="GO:0006424">
    <property type="term" value="P:glutamyl-tRNA aminoacylation"/>
    <property type="evidence" value="ECO:0007669"/>
    <property type="project" value="TreeGrafter"/>
</dbReference>
<dbReference type="Proteomes" id="UP000345637">
    <property type="component" value="Unassembled WGS sequence"/>
</dbReference>
<dbReference type="InterPro" id="IPR014729">
    <property type="entry name" value="Rossmann-like_a/b/a_fold"/>
</dbReference>
<dbReference type="PANTHER" id="PTHR43311:SF1">
    <property type="entry name" value="GLUTAMYL-Q TRNA(ASP) SYNTHETASE"/>
    <property type="match status" value="1"/>
</dbReference>
<dbReference type="GO" id="GO:0004818">
    <property type="term" value="F:glutamate-tRNA ligase activity"/>
    <property type="evidence" value="ECO:0007669"/>
    <property type="project" value="TreeGrafter"/>
</dbReference>
<dbReference type="Gene3D" id="3.40.50.620">
    <property type="entry name" value="HUPs"/>
    <property type="match status" value="1"/>
</dbReference>
<evidence type="ECO:0000256" key="4">
    <source>
        <dbReference type="ARBA" id="ARBA00023146"/>
    </source>
</evidence>
<keyword evidence="2 5" id="KW-0547">Nucleotide-binding</keyword>
<keyword evidence="5" id="KW-0648">Protein biosynthesis</keyword>
<dbReference type="GO" id="GO:0005524">
    <property type="term" value="F:ATP binding"/>
    <property type="evidence" value="ECO:0007669"/>
    <property type="project" value="UniProtKB-KW"/>
</dbReference>
<accession>A0A485B645</accession>
<dbReference type="SUPFAM" id="SSF52374">
    <property type="entry name" value="Nucleotidylyl transferase"/>
    <property type="match status" value="1"/>
</dbReference>
<dbReference type="AlphaFoldDB" id="A0A485B645"/>
<dbReference type="Pfam" id="PF00749">
    <property type="entry name" value="tRNA-synt_1c"/>
    <property type="match status" value="1"/>
</dbReference>
<dbReference type="InterPro" id="IPR020058">
    <property type="entry name" value="Glu/Gln-tRNA-synth_Ib_cat-dom"/>
</dbReference>
<gene>
    <name evidence="7" type="primary">gluQ</name>
    <name evidence="7" type="ORF">NCTC12998_03199</name>
</gene>
<keyword evidence="1 5" id="KW-0436">Ligase</keyword>
<dbReference type="EC" id="6.1.1.-" evidence="7"/>
<evidence type="ECO:0000256" key="5">
    <source>
        <dbReference type="RuleBase" id="RU363037"/>
    </source>
</evidence>
<evidence type="ECO:0000256" key="1">
    <source>
        <dbReference type="ARBA" id="ARBA00022598"/>
    </source>
</evidence>